<dbReference type="InterPro" id="IPR047657">
    <property type="entry name" value="PmbA"/>
</dbReference>
<feature type="domain" description="Metalloprotease TldD/E C-terminal" evidence="3">
    <location>
        <begin position="232"/>
        <end position="448"/>
    </location>
</feature>
<dbReference type="OrthoDB" id="9803618at2"/>
<proteinExistence type="inferred from homology"/>
<feature type="domain" description="Metalloprotease TldD/E central" evidence="4">
    <location>
        <begin position="121"/>
        <end position="224"/>
    </location>
</feature>
<keyword evidence="5" id="KW-0378">Hydrolase</keyword>
<dbReference type="GO" id="GO:0006508">
    <property type="term" value="P:proteolysis"/>
    <property type="evidence" value="ECO:0007669"/>
    <property type="project" value="UniProtKB-KW"/>
</dbReference>
<evidence type="ECO:0000313" key="6">
    <source>
        <dbReference type="Proteomes" id="UP000253727"/>
    </source>
</evidence>
<reference evidence="5 6" key="1">
    <citation type="submission" date="2018-04" db="EMBL/GenBank/DDBJ databases">
        <title>Altererythrobacter sp. HME9302 genome sequencing and assembly.</title>
        <authorList>
            <person name="Kang H."/>
            <person name="Kim H."/>
            <person name="Joh K."/>
        </authorList>
    </citation>
    <scope>NUCLEOTIDE SEQUENCE [LARGE SCALE GENOMIC DNA]</scope>
    <source>
        <strain evidence="5 6">HME9302</strain>
    </source>
</reference>
<comment type="similarity">
    <text evidence="1">Belongs to the peptidase U62 family.</text>
</comment>
<dbReference type="Gene3D" id="3.30.2290.10">
    <property type="entry name" value="PmbA/TldD superfamily"/>
    <property type="match status" value="1"/>
</dbReference>
<evidence type="ECO:0000259" key="2">
    <source>
        <dbReference type="Pfam" id="PF01523"/>
    </source>
</evidence>
<dbReference type="InterPro" id="IPR045570">
    <property type="entry name" value="Metalloprtase-TldD/E_cen_dom"/>
</dbReference>
<dbReference type="InterPro" id="IPR036059">
    <property type="entry name" value="TldD/PmbA_sf"/>
</dbReference>
<gene>
    <name evidence="5" type="ORF">HME9302_02181</name>
</gene>
<evidence type="ECO:0000313" key="5">
    <source>
        <dbReference type="EMBL" id="RDC60964.1"/>
    </source>
</evidence>
<protein>
    <submittedName>
        <fullName evidence="5">Metalloprotease PmbA like protein</fullName>
    </submittedName>
</protein>
<evidence type="ECO:0000259" key="3">
    <source>
        <dbReference type="Pfam" id="PF19289"/>
    </source>
</evidence>
<dbReference type="RefSeq" id="WP_115367015.1">
    <property type="nucleotide sequence ID" value="NZ_QBKA01000002.1"/>
</dbReference>
<dbReference type="Pfam" id="PF19290">
    <property type="entry name" value="PmbA_TldD_2nd"/>
    <property type="match status" value="1"/>
</dbReference>
<keyword evidence="5" id="KW-0482">Metalloprotease</keyword>
<dbReference type="GO" id="GO:0008237">
    <property type="term" value="F:metallopeptidase activity"/>
    <property type="evidence" value="ECO:0007669"/>
    <property type="project" value="UniProtKB-KW"/>
</dbReference>
<organism evidence="5 6">
    <name type="scientific">Alteripontixanthobacter maritimus</name>
    <dbReference type="NCBI Taxonomy" id="2161824"/>
    <lineage>
        <taxon>Bacteria</taxon>
        <taxon>Pseudomonadati</taxon>
        <taxon>Pseudomonadota</taxon>
        <taxon>Alphaproteobacteria</taxon>
        <taxon>Sphingomonadales</taxon>
        <taxon>Erythrobacteraceae</taxon>
        <taxon>Alteripontixanthobacter</taxon>
    </lineage>
</organism>
<dbReference type="EMBL" id="QBKA01000002">
    <property type="protein sequence ID" value="RDC60964.1"/>
    <property type="molecule type" value="Genomic_DNA"/>
</dbReference>
<keyword evidence="5" id="KW-0645">Protease</keyword>
<dbReference type="PANTHER" id="PTHR43421:SF1">
    <property type="entry name" value="METALLOPROTEASE PMBA"/>
    <property type="match status" value="1"/>
</dbReference>
<dbReference type="Proteomes" id="UP000253727">
    <property type="component" value="Unassembled WGS sequence"/>
</dbReference>
<dbReference type="Pfam" id="PF19289">
    <property type="entry name" value="PmbA_TldD_3rd"/>
    <property type="match status" value="1"/>
</dbReference>
<feature type="domain" description="Metalloprotease TldD/E N-terminal" evidence="2">
    <location>
        <begin position="26"/>
        <end position="90"/>
    </location>
</feature>
<dbReference type="Pfam" id="PF01523">
    <property type="entry name" value="PmbA_TldD_1st"/>
    <property type="match status" value="1"/>
</dbReference>
<dbReference type="InterPro" id="IPR045569">
    <property type="entry name" value="Metalloprtase-TldD/E_C"/>
</dbReference>
<comment type="caution">
    <text evidence="5">The sequence shown here is derived from an EMBL/GenBank/DDBJ whole genome shotgun (WGS) entry which is preliminary data.</text>
</comment>
<dbReference type="InterPro" id="IPR002510">
    <property type="entry name" value="Metalloprtase-TldD/E_N"/>
</dbReference>
<name>A0A369Q8C3_9SPHN</name>
<dbReference type="AlphaFoldDB" id="A0A369Q8C3"/>
<dbReference type="PANTHER" id="PTHR43421">
    <property type="entry name" value="METALLOPROTEASE PMBA"/>
    <property type="match status" value="1"/>
</dbReference>
<dbReference type="SUPFAM" id="SSF111283">
    <property type="entry name" value="Putative modulator of DNA gyrase, PmbA/TldD"/>
    <property type="match status" value="1"/>
</dbReference>
<evidence type="ECO:0000259" key="4">
    <source>
        <dbReference type="Pfam" id="PF19290"/>
    </source>
</evidence>
<sequence>MINKATALDRSQQLIQSAMRQGADGADAVARASSSESVSVRLGALEDVERSESEAIGLRVFVGQRSASINTSDFARDALEEIAARAVAMARAAPEDRYAGLAPQDLLATGDLPELDLEDSDDEPGPEALRERAIATETAALDVDGVTTSVSASATFARSVAALVTSHGVAAAYAATSHAQGAAMIAGEGADMQRDYEYRATRHFEDLPSPADIGAEAGQRTAAKRDPGRLPSGPMPVVFDPRVGSSLVSHLLGAMSGAAAARGTSLLLDRMDEPLFGPAIRIMDDPHRLRGHRSRPLDGEGLPTSKRALVEGGKVTGWLTNAAAAKQLGIGLTGHAALGSGGAPGISASNVYLEPGTISVRDLIADIERGVFVTELIGQGINMVTGDYSRGASGFRIENGEIAGPVTEFTIAGNLLTMFPALRAADDLEFKGGIDVPTLRVDGMTVAGE</sequence>
<evidence type="ECO:0000256" key="1">
    <source>
        <dbReference type="ARBA" id="ARBA00005836"/>
    </source>
</evidence>
<accession>A0A369Q8C3</accession>
<keyword evidence="6" id="KW-1185">Reference proteome</keyword>
<dbReference type="InterPro" id="IPR035068">
    <property type="entry name" value="TldD/PmbA_N"/>
</dbReference>
<dbReference type="GO" id="GO:0005829">
    <property type="term" value="C:cytosol"/>
    <property type="evidence" value="ECO:0007669"/>
    <property type="project" value="TreeGrafter"/>
</dbReference>